<keyword evidence="1" id="KW-0805">Transcription regulation</keyword>
<dbReference type="GO" id="GO:0003700">
    <property type="term" value="F:DNA-binding transcription factor activity"/>
    <property type="evidence" value="ECO:0007669"/>
    <property type="project" value="InterPro"/>
</dbReference>
<dbReference type="RefSeq" id="WP_150587449.1">
    <property type="nucleotide sequence ID" value="NZ_CABPSH010000001.1"/>
</dbReference>
<dbReference type="InterPro" id="IPR000524">
    <property type="entry name" value="Tscrpt_reg_HTH_GntR"/>
</dbReference>
<dbReference type="Pfam" id="PF00392">
    <property type="entry name" value="GntR"/>
    <property type="match status" value="1"/>
</dbReference>
<dbReference type="PANTHER" id="PTHR43537:SF20">
    <property type="entry name" value="HTH-TYPE TRANSCRIPTIONAL REPRESSOR GLAR"/>
    <property type="match status" value="1"/>
</dbReference>
<dbReference type="InterPro" id="IPR008920">
    <property type="entry name" value="TF_FadR/GntR_C"/>
</dbReference>
<dbReference type="PROSITE" id="PS50949">
    <property type="entry name" value="HTH_GNTR"/>
    <property type="match status" value="1"/>
</dbReference>
<evidence type="ECO:0000256" key="1">
    <source>
        <dbReference type="ARBA" id="ARBA00023015"/>
    </source>
</evidence>
<evidence type="ECO:0000256" key="2">
    <source>
        <dbReference type="ARBA" id="ARBA00023125"/>
    </source>
</evidence>
<keyword evidence="6" id="KW-1185">Reference proteome</keyword>
<dbReference type="PANTHER" id="PTHR43537">
    <property type="entry name" value="TRANSCRIPTIONAL REGULATOR, GNTR FAMILY"/>
    <property type="match status" value="1"/>
</dbReference>
<proteinExistence type="predicted"/>
<dbReference type="InterPro" id="IPR036390">
    <property type="entry name" value="WH_DNA-bd_sf"/>
</dbReference>
<dbReference type="CDD" id="cd07377">
    <property type="entry name" value="WHTH_GntR"/>
    <property type="match status" value="1"/>
</dbReference>
<dbReference type="InterPro" id="IPR036388">
    <property type="entry name" value="WH-like_DNA-bd_sf"/>
</dbReference>
<accession>A0A5E4REE2</accession>
<keyword evidence="2" id="KW-0238">DNA-binding</keyword>
<dbReference type="SUPFAM" id="SSF48008">
    <property type="entry name" value="GntR ligand-binding domain-like"/>
    <property type="match status" value="1"/>
</dbReference>
<dbReference type="Gene3D" id="1.20.120.530">
    <property type="entry name" value="GntR ligand-binding domain-like"/>
    <property type="match status" value="1"/>
</dbReference>
<dbReference type="GO" id="GO:0003677">
    <property type="term" value="F:DNA binding"/>
    <property type="evidence" value="ECO:0007669"/>
    <property type="project" value="UniProtKB-KW"/>
</dbReference>
<organism evidence="5 6">
    <name type="scientific">Pandoraea eparura</name>
    <dbReference type="NCBI Taxonomy" id="2508291"/>
    <lineage>
        <taxon>Bacteria</taxon>
        <taxon>Pseudomonadati</taxon>
        <taxon>Pseudomonadota</taxon>
        <taxon>Betaproteobacteria</taxon>
        <taxon>Burkholderiales</taxon>
        <taxon>Burkholderiaceae</taxon>
        <taxon>Pandoraea</taxon>
    </lineage>
</organism>
<dbReference type="SMART" id="SM00345">
    <property type="entry name" value="HTH_GNTR"/>
    <property type="match status" value="1"/>
</dbReference>
<protein>
    <submittedName>
        <fullName evidence="5">HTH-type transcriptional repressor RspR</fullName>
    </submittedName>
</protein>
<dbReference type="SUPFAM" id="SSF46785">
    <property type="entry name" value="Winged helix' DNA-binding domain"/>
    <property type="match status" value="1"/>
</dbReference>
<dbReference type="Proteomes" id="UP000400981">
    <property type="component" value="Unassembled WGS sequence"/>
</dbReference>
<evidence type="ECO:0000259" key="4">
    <source>
        <dbReference type="PROSITE" id="PS50949"/>
    </source>
</evidence>
<dbReference type="InterPro" id="IPR011711">
    <property type="entry name" value="GntR_C"/>
</dbReference>
<evidence type="ECO:0000313" key="5">
    <source>
        <dbReference type="EMBL" id="VVD61670.1"/>
    </source>
</evidence>
<sequence length="227" mass="25238">MGDEQISEANGGARTMASTLAESILRDIVKGVLRPGSKLKVRELSDRYRAGPIPVREALSRLAMSGFVDAEDQRGFRVTAISKEDLADITRVRQRLETDALRDAMTFGGVAWEGAVLAAYHQLTCVPITLPSDPSAMNPAWERAHDQFHETLLSGSRSRWLKQFASTLRIQTARYRHQSIRSEHATERDVVKEHDNIIQAVLARDADLACDLLAKHFDATANLLMSD</sequence>
<evidence type="ECO:0000256" key="3">
    <source>
        <dbReference type="ARBA" id="ARBA00023163"/>
    </source>
</evidence>
<dbReference type="SMART" id="SM00895">
    <property type="entry name" value="FCD"/>
    <property type="match status" value="1"/>
</dbReference>
<dbReference type="Gene3D" id="1.10.10.10">
    <property type="entry name" value="Winged helix-like DNA-binding domain superfamily/Winged helix DNA-binding domain"/>
    <property type="match status" value="1"/>
</dbReference>
<dbReference type="EMBL" id="CABPSH010000001">
    <property type="protein sequence ID" value="VVD61670.1"/>
    <property type="molecule type" value="Genomic_DNA"/>
</dbReference>
<dbReference type="Pfam" id="PF07729">
    <property type="entry name" value="FCD"/>
    <property type="match status" value="1"/>
</dbReference>
<name>A0A5E4REE2_9BURK</name>
<dbReference type="AlphaFoldDB" id="A0A5E4REE2"/>
<dbReference type="OrthoDB" id="9799812at2"/>
<feature type="domain" description="HTH gntR-type" evidence="4">
    <location>
        <begin position="14"/>
        <end position="81"/>
    </location>
</feature>
<evidence type="ECO:0000313" key="6">
    <source>
        <dbReference type="Proteomes" id="UP000400981"/>
    </source>
</evidence>
<keyword evidence="3" id="KW-0804">Transcription</keyword>
<reference evidence="5 6" key="1">
    <citation type="submission" date="2019-08" db="EMBL/GenBank/DDBJ databases">
        <authorList>
            <person name="Peeters C."/>
        </authorList>
    </citation>
    <scope>NUCLEOTIDE SEQUENCE [LARGE SCALE GENOMIC DNA]</scope>
    <source>
        <strain evidence="5 6">LMG 31012</strain>
    </source>
</reference>
<gene>
    <name evidence="5" type="primary">rspR_2</name>
    <name evidence="5" type="ORF">PEP31012_00134</name>
</gene>